<gene>
    <name evidence="2" type="ORF">SERIO_v1c00370</name>
</gene>
<dbReference type="STRING" id="315358.SERIO_v1c00370"/>
<accession>A0A0H3XGP7</accession>
<keyword evidence="3" id="KW-1185">Reference proteome</keyword>
<sequence length="311" mass="35677">MKKLLSILGIIGLSTTATFNLVACDNNQSEKETPNSKLALTKENWDGFIANYQWELNGNSIFNGKNQKNKLELNWSWMLAALGQKFKAVISDHFDLSTISSKIFFYTKSTIDQERISLITDHPQTADWNKFYLDLNTITDKAESGLGINFNEVYNLDGFFGIYDQETYHQHVDLELKKVTFKVKLTGMEANPQQLADQIAGLTPYIYQLNHGNLSKDDIEQILKYQNGVTNQKVFDIFNKQLTNNFKINNITIDNSTWNINEIKLQSLQVDFINKINKYLITLNYQVSVQVEPKNNIWSTGSQTAYLVLDK</sequence>
<evidence type="ECO:0000256" key="1">
    <source>
        <dbReference type="SAM" id="SignalP"/>
    </source>
</evidence>
<protein>
    <recommendedName>
        <fullName evidence="4">Lipoprotein</fullName>
    </recommendedName>
</protein>
<dbReference type="InterPro" id="IPR054816">
    <property type="entry name" value="Lipoprotein_mollicutes-type_CS"/>
</dbReference>
<evidence type="ECO:0000313" key="3">
    <source>
        <dbReference type="Proteomes" id="UP000035661"/>
    </source>
</evidence>
<dbReference type="PATRIC" id="fig|743698.3.peg.37"/>
<feature type="signal peptide" evidence="1">
    <location>
        <begin position="1"/>
        <end position="19"/>
    </location>
</feature>
<dbReference type="AlphaFoldDB" id="A0A0H3XGP7"/>
<name>A0A0H3XGP7_9MOLU</name>
<dbReference type="NCBIfam" id="NF038029">
    <property type="entry name" value="LP_plasma"/>
    <property type="match status" value="1"/>
</dbReference>
<dbReference type="EMBL" id="CP011856">
    <property type="protein sequence ID" value="AKM53643.1"/>
    <property type="molecule type" value="Genomic_DNA"/>
</dbReference>
<dbReference type="Proteomes" id="UP000035661">
    <property type="component" value="Chromosome"/>
</dbReference>
<dbReference type="RefSeq" id="WP_047790928.1">
    <property type="nucleotide sequence ID" value="NZ_CP011856.1"/>
</dbReference>
<reference evidence="2 3" key="1">
    <citation type="journal article" date="2015" name="Genome Biol. Evol.">
        <title>Found and Lost: The Fates of Horizontally Acquired Genes in Arthropod-Symbiotic Spiroplasma.</title>
        <authorList>
            <person name="Lo W.S."/>
            <person name="Gasparich G.E."/>
            <person name="Kuo C.H."/>
        </authorList>
    </citation>
    <scope>NUCLEOTIDE SEQUENCE [LARGE SCALE GENOMIC DNA]</scope>
    <source>
        <strain evidence="3">TDA-040725-5</strain>
    </source>
</reference>
<feature type="chain" id="PRO_5005203853" description="Lipoprotein" evidence="1">
    <location>
        <begin position="20"/>
        <end position="311"/>
    </location>
</feature>
<keyword evidence="1" id="KW-0732">Signal</keyword>
<evidence type="ECO:0008006" key="4">
    <source>
        <dbReference type="Google" id="ProtNLM"/>
    </source>
</evidence>
<organism evidence="2 3">
    <name type="scientific">Spiroplasma eriocheiris</name>
    <dbReference type="NCBI Taxonomy" id="315358"/>
    <lineage>
        <taxon>Bacteria</taxon>
        <taxon>Bacillati</taxon>
        <taxon>Mycoplasmatota</taxon>
        <taxon>Mollicutes</taxon>
        <taxon>Entomoplasmatales</taxon>
        <taxon>Spiroplasmataceae</taxon>
        <taxon>Spiroplasma</taxon>
    </lineage>
</organism>
<proteinExistence type="predicted"/>
<reference evidence="3" key="2">
    <citation type="submission" date="2015-06" db="EMBL/GenBank/DDBJ databases">
        <title>Complete genome sequence of Spiroplasma eriocheiris TDA-040725-5 (DSM 21848).</title>
        <authorList>
            <person name="Lo W.-S."/>
            <person name="Kuo C.-H."/>
        </authorList>
    </citation>
    <scope>NUCLEOTIDE SEQUENCE [LARGE SCALE GENOMIC DNA]</scope>
    <source>
        <strain evidence="3">TDA-040725-5</strain>
    </source>
</reference>
<evidence type="ECO:0000313" key="2">
    <source>
        <dbReference type="EMBL" id="AKM53643.1"/>
    </source>
</evidence>
<dbReference type="KEGG" id="seri:SERIO_v1c00370"/>